<dbReference type="InterPro" id="IPR036388">
    <property type="entry name" value="WH-like_DNA-bd_sf"/>
</dbReference>
<accession>W4M3R2</accession>
<dbReference type="Gene3D" id="1.10.10.10">
    <property type="entry name" value="Winged helix-like DNA-binding domain superfamily/Winged helix DNA-binding domain"/>
    <property type="match status" value="1"/>
</dbReference>
<proteinExistence type="predicted"/>
<name>W4M3R2_9BACT</name>
<evidence type="ECO:0000313" key="1">
    <source>
        <dbReference type="EMBL" id="ETX04793.1"/>
    </source>
</evidence>
<sequence>MNTAMKTSAWTLNQFVVGASAVIAATVCGNRDKLLSLAAQYRGELASQTDAINPPLAPWEDQTVGYGALLGLIETTEIAARTVVTPIILKALLNSSENRRILKAIAKQPGGVVKKSNLPKLICMHRSNIHPQVSELEELGLIAKRESDYKGAKIVIALQDKGWAAIELINFWDINPDEDGEEIVHDSDKASMPEAAI</sequence>
<protein>
    <submittedName>
        <fullName evidence="1">Uncharacterized protein</fullName>
    </submittedName>
</protein>
<dbReference type="EMBL" id="AZHX01001121">
    <property type="protein sequence ID" value="ETX04793.1"/>
    <property type="molecule type" value="Genomic_DNA"/>
</dbReference>
<organism evidence="1 2">
    <name type="scientific">Candidatus Entotheonella gemina</name>
    <dbReference type="NCBI Taxonomy" id="1429439"/>
    <lineage>
        <taxon>Bacteria</taxon>
        <taxon>Pseudomonadati</taxon>
        <taxon>Nitrospinota/Tectimicrobiota group</taxon>
        <taxon>Candidatus Tectimicrobiota</taxon>
        <taxon>Candidatus Entotheonellia</taxon>
        <taxon>Candidatus Entotheonellales</taxon>
        <taxon>Candidatus Entotheonellaceae</taxon>
        <taxon>Candidatus Entotheonella</taxon>
    </lineage>
</organism>
<keyword evidence="2" id="KW-1185">Reference proteome</keyword>
<dbReference type="HOGENOM" id="CLU_1381900_0_0_7"/>
<evidence type="ECO:0000313" key="2">
    <source>
        <dbReference type="Proteomes" id="UP000019140"/>
    </source>
</evidence>
<reference evidence="1 2" key="1">
    <citation type="journal article" date="2014" name="Nature">
        <title>An environmental bacterial taxon with a large and distinct metabolic repertoire.</title>
        <authorList>
            <person name="Wilson M.C."/>
            <person name="Mori T."/>
            <person name="Ruckert C."/>
            <person name="Uria A.R."/>
            <person name="Helf M.J."/>
            <person name="Takada K."/>
            <person name="Gernert C."/>
            <person name="Steffens U.A."/>
            <person name="Heycke N."/>
            <person name="Schmitt S."/>
            <person name="Rinke C."/>
            <person name="Helfrich E.J."/>
            <person name="Brachmann A.O."/>
            <person name="Gurgui C."/>
            <person name="Wakimoto T."/>
            <person name="Kracht M."/>
            <person name="Crusemann M."/>
            <person name="Hentschel U."/>
            <person name="Abe I."/>
            <person name="Matsunaga S."/>
            <person name="Kalinowski J."/>
            <person name="Takeyama H."/>
            <person name="Piel J."/>
        </authorList>
    </citation>
    <scope>NUCLEOTIDE SEQUENCE [LARGE SCALE GENOMIC DNA]</scope>
    <source>
        <strain evidence="2">TSY2</strain>
    </source>
</reference>
<dbReference type="Proteomes" id="UP000019140">
    <property type="component" value="Unassembled WGS sequence"/>
</dbReference>
<gene>
    <name evidence="1" type="ORF">ETSY2_26755</name>
</gene>
<dbReference type="InterPro" id="IPR036390">
    <property type="entry name" value="WH_DNA-bd_sf"/>
</dbReference>
<comment type="caution">
    <text evidence="1">The sequence shown here is derived from an EMBL/GenBank/DDBJ whole genome shotgun (WGS) entry which is preliminary data.</text>
</comment>
<dbReference type="SUPFAM" id="SSF46785">
    <property type="entry name" value="Winged helix' DNA-binding domain"/>
    <property type="match status" value="1"/>
</dbReference>
<dbReference type="AlphaFoldDB" id="W4M3R2"/>